<comment type="caution">
    <text evidence="2">The sequence shown here is derived from an EMBL/GenBank/DDBJ whole genome shotgun (WGS) entry which is preliminary data.</text>
</comment>
<sequence>MLNIIKMDLYRMLKAKSTYIIILGICLVSLMLLYQSHEALIDLKKGIPVPELSVGIGNDVSALAKNPSILALFYSIFGSFTIALGLSVFSILFITREESTGFIKNIAGQVSSRSHLVISKLVCQSAFILLSFLTSMLTAFFAGKIFFDSLEFGSPSIFWKPICLQFLLHIAFATILLMLVFLIKQLIISLLISITLCFGVFSYLYALISKGINHLFKINGFDISNYTITGNIGGAASNMDYMRIISVSIVYIIIMLLVSILIRQKQDIK</sequence>
<protein>
    <submittedName>
        <fullName evidence="2">Uncharacterized protein</fullName>
    </submittedName>
</protein>
<keyword evidence="1" id="KW-0472">Membrane</keyword>
<dbReference type="PANTHER" id="PTHR37305:SF1">
    <property type="entry name" value="MEMBRANE PROTEIN"/>
    <property type="match status" value="1"/>
</dbReference>
<feature type="transmembrane region" description="Helical" evidence="1">
    <location>
        <begin position="20"/>
        <end position="37"/>
    </location>
</feature>
<feature type="transmembrane region" description="Helical" evidence="1">
    <location>
        <begin position="71"/>
        <end position="94"/>
    </location>
</feature>
<feature type="transmembrane region" description="Helical" evidence="1">
    <location>
        <begin position="190"/>
        <end position="208"/>
    </location>
</feature>
<dbReference type="EMBL" id="AODG01000009">
    <property type="protein sequence ID" value="EUJ28072.1"/>
    <property type="molecule type" value="Genomic_DNA"/>
</dbReference>
<dbReference type="PANTHER" id="PTHR37305">
    <property type="entry name" value="INTEGRAL MEMBRANE PROTEIN-RELATED"/>
    <property type="match status" value="1"/>
</dbReference>
<keyword evidence="1" id="KW-0812">Transmembrane</keyword>
<evidence type="ECO:0000256" key="1">
    <source>
        <dbReference type="SAM" id="Phobius"/>
    </source>
</evidence>
<reference evidence="2 3" key="1">
    <citation type="submission" date="2012-12" db="EMBL/GenBank/DDBJ databases">
        <title>Novel taxa of Listeriaceae from agricultural environments in the United States.</title>
        <authorList>
            <person name="den Bakker H.C."/>
            <person name="Allred A."/>
            <person name="Warchocki S."/>
            <person name="Wright E.M."/>
            <person name="Burrell A."/>
            <person name="Nightingale K.K."/>
            <person name="Kephart D."/>
            <person name="Wiedmann M."/>
        </authorList>
    </citation>
    <scope>NUCLEOTIDE SEQUENCE [LARGE SCALE GENOMIC DNA]</scope>
    <source>
        <strain evidence="2 3">FSL F6-1183</strain>
    </source>
</reference>
<keyword evidence="1" id="KW-1133">Transmembrane helix</keyword>
<dbReference type="Proteomes" id="UP000019251">
    <property type="component" value="Unassembled WGS sequence"/>
</dbReference>
<feature type="transmembrane region" description="Helical" evidence="1">
    <location>
        <begin position="121"/>
        <end position="142"/>
    </location>
</feature>
<accession>A0A829R8C1</accession>
<proteinExistence type="predicted"/>
<evidence type="ECO:0000313" key="2">
    <source>
        <dbReference type="EMBL" id="EUJ28072.1"/>
    </source>
</evidence>
<evidence type="ECO:0000313" key="3">
    <source>
        <dbReference type="Proteomes" id="UP000019251"/>
    </source>
</evidence>
<dbReference type="AlphaFoldDB" id="A0A829R8C1"/>
<feature type="transmembrane region" description="Helical" evidence="1">
    <location>
        <begin position="162"/>
        <end position="183"/>
    </location>
</feature>
<dbReference type="RefSeq" id="WP_036105876.1">
    <property type="nucleotide sequence ID" value="NZ_AODG01000009.1"/>
</dbReference>
<name>A0A829R8C1_LISGR</name>
<organism evidence="2 3">
    <name type="scientific">Listeria grayi FSL F6-1183</name>
    <dbReference type="NCBI Taxonomy" id="1265827"/>
    <lineage>
        <taxon>Bacteria</taxon>
        <taxon>Bacillati</taxon>
        <taxon>Bacillota</taxon>
        <taxon>Bacilli</taxon>
        <taxon>Bacillales</taxon>
        <taxon>Listeriaceae</taxon>
        <taxon>Listeria</taxon>
    </lineage>
</organism>
<feature type="transmembrane region" description="Helical" evidence="1">
    <location>
        <begin position="241"/>
        <end position="262"/>
    </location>
</feature>
<gene>
    <name evidence="2" type="ORF">LMUR_07691</name>
</gene>